<keyword evidence="2" id="KW-1185">Reference proteome</keyword>
<evidence type="ECO:0000313" key="1">
    <source>
        <dbReference type="EMBL" id="MBA0821117.1"/>
    </source>
</evidence>
<dbReference type="AlphaFoldDB" id="A0A7J9IG70"/>
<gene>
    <name evidence="1" type="ORF">Goarm_017993</name>
</gene>
<dbReference type="Proteomes" id="UP000593575">
    <property type="component" value="Unassembled WGS sequence"/>
</dbReference>
<accession>A0A7J9IG70</accession>
<dbReference type="EMBL" id="JABFAE010000001">
    <property type="protein sequence ID" value="MBA0821117.1"/>
    <property type="molecule type" value="Genomic_DNA"/>
</dbReference>
<organism evidence="1 2">
    <name type="scientific">Gossypium armourianum</name>
    <dbReference type="NCBI Taxonomy" id="34283"/>
    <lineage>
        <taxon>Eukaryota</taxon>
        <taxon>Viridiplantae</taxon>
        <taxon>Streptophyta</taxon>
        <taxon>Embryophyta</taxon>
        <taxon>Tracheophyta</taxon>
        <taxon>Spermatophyta</taxon>
        <taxon>Magnoliopsida</taxon>
        <taxon>eudicotyledons</taxon>
        <taxon>Gunneridae</taxon>
        <taxon>Pentapetalae</taxon>
        <taxon>rosids</taxon>
        <taxon>malvids</taxon>
        <taxon>Malvales</taxon>
        <taxon>Malvaceae</taxon>
        <taxon>Malvoideae</taxon>
        <taxon>Gossypium</taxon>
    </lineage>
</organism>
<proteinExistence type="predicted"/>
<reference evidence="1 2" key="1">
    <citation type="journal article" date="2019" name="Genome Biol. Evol.">
        <title>Insights into the evolution of the New World diploid cottons (Gossypium, subgenus Houzingenia) based on genome sequencing.</title>
        <authorList>
            <person name="Grover C.E."/>
            <person name="Arick M.A. 2nd"/>
            <person name="Thrash A."/>
            <person name="Conover J.L."/>
            <person name="Sanders W.S."/>
            <person name="Peterson D.G."/>
            <person name="Frelichowski J.E."/>
            <person name="Scheffler J.A."/>
            <person name="Scheffler B.E."/>
            <person name="Wendel J.F."/>
        </authorList>
    </citation>
    <scope>NUCLEOTIDE SEQUENCE [LARGE SCALE GENOMIC DNA]</scope>
    <source>
        <strain evidence="1">6</strain>
        <tissue evidence="1">Leaf</tissue>
    </source>
</reference>
<comment type="caution">
    <text evidence="1">The sequence shown here is derived from an EMBL/GenBank/DDBJ whole genome shotgun (WGS) entry which is preliminary data.</text>
</comment>
<sequence length="74" mass="8547">MLGYLSVHQLQSQLKRVLCRISFPLLMLMLVVRESESKTLGTNMKCRLGRNMICPCGYVYFLTLMRKGFIESEA</sequence>
<name>A0A7J9IG70_9ROSI</name>
<protein>
    <submittedName>
        <fullName evidence="1">Uncharacterized protein</fullName>
    </submittedName>
</protein>
<evidence type="ECO:0000313" key="2">
    <source>
        <dbReference type="Proteomes" id="UP000593575"/>
    </source>
</evidence>